<dbReference type="EMBL" id="LTDM01000005">
    <property type="protein sequence ID" value="OLS03569.1"/>
    <property type="molecule type" value="Genomic_DNA"/>
</dbReference>
<dbReference type="NCBIfam" id="TIGR00077">
    <property type="entry name" value="lspA"/>
    <property type="match status" value="1"/>
</dbReference>
<dbReference type="UniPathway" id="UPA00665"/>
<evidence type="ECO:0000256" key="7">
    <source>
        <dbReference type="ARBA" id="ARBA00022989"/>
    </source>
</evidence>
<organism evidence="11 12">
    <name type="scientific">Tissierella creatinophila DSM 6911</name>
    <dbReference type="NCBI Taxonomy" id="1123403"/>
    <lineage>
        <taxon>Bacteria</taxon>
        <taxon>Bacillati</taxon>
        <taxon>Bacillota</taxon>
        <taxon>Tissierellia</taxon>
        <taxon>Tissierellales</taxon>
        <taxon>Tissierellaceae</taxon>
        <taxon>Tissierella</taxon>
    </lineage>
</organism>
<comment type="pathway">
    <text evidence="9">Protein modification; lipoprotein biosynthesis (signal peptide cleavage).</text>
</comment>
<evidence type="ECO:0000256" key="5">
    <source>
        <dbReference type="ARBA" id="ARBA00022750"/>
    </source>
</evidence>
<reference evidence="11 12" key="1">
    <citation type="submission" date="2016-02" db="EMBL/GenBank/DDBJ databases">
        <title>Genome sequence of Tissierella creatinophila DSM 6911.</title>
        <authorList>
            <person name="Poehlein A."/>
            <person name="Daniel R."/>
        </authorList>
    </citation>
    <scope>NUCLEOTIDE SEQUENCE [LARGE SCALE GENOMIC DNA]</scope>
    <source>
        <strain evidence="11 12">DSM 6911</strain>
    </source>
</reference>
<dbReference type="NCBIfam" id="NF011367">
    <property type="entry name" value="PRK14786.1"/>
    <property type="match status" value="1"/>
</dbReference>
<feature type="transmembrane region" description="Helical" evidence="9">
    <location>
        <begin position="122"/>
        <end position="143"/>
    </location>
</feature>
<dbReference type="Proteomes" id="UP000186112">
    <property type="component" value="Unassembled WGS sequence"/>
</dbReference>
<gene>
    <name evidence="11" type="primary">lspA_1</name>
    <name evidence="9" type="synonym">lspA</name>
    <name evidence="11" type="ORF">TICRE_04260</name>
</gene>
<dbReference type="Pfam" id="PF01252">
    <property type="entry name" value="Peptidase_A8"/>
    <property type="match status" value="1"/>
</dbReference>
<evidence type="ECO:0000256" key="9">
    <source>
        <dbReference type="HAMAP-Rule" id="MF_00161"/>
    </source>
</evidence>
<feature type="active site" evidence="9">
    <location>
        <position position="112"/>
    </location>
</feature>
<dbReference type="AlphaFoldDB" id="A0A1U7M8M5"/>
<feature type="active site" evidence="9">
    <location>
        <position position="128"/>
    </location>
</feature>
<evidence type="ECO:0000313" key="11">
    <source>
        <dbReference type="EMBL" id="OLS03569.1"/>
    </source>
</evidence>
<comment type="function">
    <text evidence="9">This protein specifically catalyzes the removal of signal peptides from prolipoproteins.</text>
</comment>
<dbReference type="InterPro" id="IPR001872">
    <property type="entry name" value="Peptidase_A8"/>
</dbReference>
<dbReference type="GO" id="GO:0006508">
    <property type="term" value="P:proteolysis"/>
    <property type="evidence" value="ECO:0007669"/>
    <property type="project" value="UniProtKB-KW"/>
</dbReference>
<evidence type="ECO:0000256" key="1">
    <source>
        <dbReference type="ARBA" id="ARBA00006139"/>
    </source>
</evidence>
<feature type="transmembrane region" description="Helical" evidence="9">
    <location>
        <begin position="83"/>
        <end position="102"/>
    </location>
</feature>
<comment type="catalytic activity">
    <reaction evidence="9">
        <text>Release of signal peptides from bacterial membrane prolipoproteins. Hydrolyzes -Xaa-Yaa-Zaa-|-(S,diacylglyceryl)Cys-, in which Xaa is hydrophobic (preferably Leu), and Yaa (Ala or Ser) and Zaa (Gly or Ala) have small, neutral side chains.</text>
        <dbReference type="EC" id="3.4.23.36"/>
    </reaction>
</comment>
<keyword evidence="8 9" id="KW-0472">Membrane</keyword>
<dbReference type="PANTHER" id="PTHR33695:SF1">
    <property type="entry name" value="LIPOPROTEIN SIGNAL PEPTIDASE"/>
    <property type="match status" value="1"/>
</dbReference>
<dbReference type="HAMAP" id="MF_00161">
    <property type="entry name" value="LspA"/>
    <property type="match status" value="1"/>
</dbReference>
<keyword evidence="2 9" id="KW-1003">Cell membrane</keyword>
<keyword evidence="7 9" id="KW-1133">Transmembrane helix</keyword>
<evidence type="ECO:0000256" key="8">
    <source>
        <dbReference type="ARBA" id="ARBA00023136"/>
    </source>
</evidence>
<dbReference type="RefSeq" id="WP_075724652.1">
    <property type="nucleotide sequence ID" value="NZ_LTDM01000005.1"/>
</dbReference>
<evidence type="ECO:0000256" key="10">
    <source>
        <dbReference type="RuleBase" id="RU004181"/>
    </source>
</evidence>
<dbReference type="OrthoDB" id="9810259at2"/>
<evidence type="ECO:0000256" key="2">
    <source>
        <dbReference type="ARBA" id="ARBA00022475"/>
    </source>
</evidence>
<dbReference type="GO" id="GO:0004190">
    <property type="term" value="F:aspartic-type endopeptidase activity"/>
    <property type="evidence" value="ECO:0007669"/>
    <property type="project" value="UniProtKB-UniRule"/>
</dbReference>
<dbReference type="PANTHER" id="PTHR33695">
    <property type="entry name" value="LIPOPROTEIN SIGNAL PEPTIDASE"/>
    <property type="match status" value="1"/>
</dbReference>
<keyword evidence="5 9" id="KW-0064">Aspartyl protease</keyword>
<evidence type="ECO:0000256" key="6">
    <source>
        <dbReference type="ARBA" id="ARBA00022801"/>
    </source>
</evidence>
<name>A0A1U7M8M5_TISCR</name>
<comment type="subcellular location">
    <subcellularLocation>
        <location evidence="9">Cell membrane</location>
        <topology evidence="9">Multi-pass membrane protein</topology>
    </subcellularLocation>
</comment>
<dbReference type="GO" id="GO:0005886">
    <property type="term" value="C:plasma membrane"/>
    <property type="evidence" value="ECO:0007669"/>
    <property type="project" value="UniProtKB-SubCell"/>
</dbReference>
<dbReference type="PRINTS" id="PR00781">
    <property type="entry name" value="LIPOSIGPTASE"/>
</dbReference>
<evidence type="ECO:0000313" key="12">
    <source>
        <dbReference type="Proteomes" id="UP000186112"/>
    </source>
</evidence>
<proteinExistence type="inferred from homology"/>
<keyword evidence="12" id="KW-1185">Reference proteome</keyword>
<evidence type="ECO:0000256" key="4">
    <source>
        <dbReference type="ARBA" id="ARBA00022692"/>
    </source>
</evidence>
<accession>A0A1U7M8M5</accession>
<comment type="caution">
    <text evidence="11">The sequence shown here is derived from an EMBL/GenBank/DDBJ whole genome shotgun (WGS) entry which is preliminary data.</text>
</comment>
<evidence type="ECO:0000256" key="3">
    <source>
        <dbReference type="ARBA" id="ARBA00022670"/>
    </source>
</evidence>
<keyword evidence="3 9" id="KW-0645">Protease</keyword>
<keyword evidence="4 9" id="KW-0812">Transmembrane</keyword>
<keyword evidence="6 9" id="KW-0378">Hydrolase</keyword>
<keyword evidence="11" id="KW-0449">Lipoprotein</keyword>
<comment type="caution">
    <text evidence="9">Lacks conserved residue(s) required for the propagation of feature annotation.</text>
</comment>
<comment type="similarity">
    <text evidence="1 9 10">Belongs to the peptidase A8 family.</text>
</comment>
<sequence length="151" mass="17482">MFYILLAIILLFIDQYTKYLAELYLKPIGSYPLIQDIFHLTYARNTGAAFSILQNKQTFLIIISSIVVLGLIFYLIKNLRKGMFLFNLSLVFIICGALGNLIDRVRLNFVIDFFSFTLINFAIFNFADIFIVSGTILLSYMILFQEFKNVE</sequence>
<dbReference type="EC" id="3.4.23.36" evidence="9"/>
<protein>
    <recommendedName>
        <fullName evidence="9">Lipoprotein signal peptidase</fullName>
        <ecNumber evidence="9">3.4.23.36</ecNumber>
    </recommendedName>
    <alternativeName>
        <fullName evidence="9">Prolipoprotein signal peptidase</fullName>
    </alternativeName>
    <alternativeName>
        <fullName evidence="9">Signal peptidase II</fullName>
        <shortName evidence="9">SPase II</shortName>
    </alternativeName>
</protein>
<feature type="transmembrane region" description="Helical" evidence="9">
    <location>
        <begin position="58"/>
        <end position="76"/>
    </location>
</feature>